<protein>
    <recommendedName>
        <fullName evidence="4">DUF2927 domain-containing protein</fullName>
    </recommendedName>
</protein>
<dbReference type="Proteomes" id="UP001596152">
    <property type="component" value="Unassembled WGS sequence"/>
</dbReference>
<evidence type="ECO:0008006" key="4">
    <source>
        <dbReference type="Google" id="ProtNLM"/>
    </source>
</evidence>
<reference evidence="3" key="1">
    <citation type="journal article" date="2019" name="Int. J. Syst. Evol. Microbiol.">
        <title>The Global Catalogue of Microorganisms (GCM) 10K type strain sequencing project: providing services to taxonomists for standard genome sequencing and annotation.</title>
        <authorList>
            <consortium name="The Broad Institute Genomics Platform"/>
            <consortium name="The Broad Institute Genome Sequencing Center for Infectious Disease"/>
            <person name="Wu L."/>
            <person name="Ma J."/>
        </authorList>
    </citation>
    <scope>NUCLEOTIDE SEQUENCE [LARGE SCALE GENOMIC DNA]</scope>
    <source>
        <strain evidence="3">JCM 12125</strain>
    </source>
</reference>
<keyword evidence="3" id="KW-1185">Reference proteome</keyword>
<keyword evidence="1" id="KW-0732">Signal</keyword>
<evidence type="ECO:0000313" key="3">
    <source>
        <dbReference type="Proteomes" id="UP001596152"/>
    </source>
</evidence>
<evidence type="ECO:0000313" key="2">
    <source>
        <dbReference type="EMBL" id="MFC5342496.1"/>
    </source>
</evidence>
<sequence>MLSFATLAMMAVLSTEADANAALSARTLTQPVVTQDLQANESIRLEDIEVTGRPLTTLIDTFVAEVAAPAGRRNLARWDEPICVAVVNLQDAPAQYIADRVYAVGADLGLCRGGRDCQPNVVIVASDEPDTLAQTMTARVPRSFRPGGSGMDRGNGALEAFKQSDDAVRWWTVSMPVDSMTGQRASRIPGECSGNCSVAGQFAPNIFMLASRVTTQIVDEIVKTVVILDIDKVAEVSSQQLVDYISMVVFAQIDPRADTSTYSSILNVFDTPYDATGLTQWDRAYLEGLYQAQRAQRGPAAARDEIANSIRRAHTRLSSVEE</sequence>
<feature type="chain" id="PRO_5046085498" description="DUF2927 domain-containing protein" evidence="1">
    <location>
        <begin position="22"/>
        <end position="322"/>
    </location>
</feature>
<dbReference type="RefSeq" id="WP_374036261.1">
    <property type="nucleotide sequence ID" value="NZ_CP169082.1"/>
</dbReference>
<organism evidence="2 3">
    <name type="scientific">Brevundimonas staleyi</name>
    <dbReference type="NCBI Taxonomy" id="74326"/>
    <lineage>
        <taxon>Bacteria</taxon>
        <taxon>Pseudomonadati</taxon>
        <taxon>Pseudomonadota</taxon>
        <taxon>Alphaproteobacteria</taxon>
        <taxon>Caulobacterales</taxon>
        <taxon>Caulobacteraceae</taxon>
        <taxon>Brevundimonas</taxon>
    </lineage>
</organism>
<dbReference type="EMBL" id="JBHSLF010000001">
    <property type="protein sequence ID" value="MFC5342496.1"/>
    <property type="molecule type" value="Genomic_DNA"/>
</dbReference>
<gene>
    <name evidence="2" type="ORF">ACFPIE_01125</name>
</gene>
<proteinExistence type="predicted"/>
<name>A0ABW0FMS3_9CAUL</name>
<comment type="caution">
    <text evidence="2">The sequence shown here is derived from an EMBL/GenBank/DDBJ whole genome shotgun (WGS) entry which is preliminary data.</text>
</comment>
<accession>A0ABW0FMS3</accession>
<feature type="signal peptide" evidence="1">
    <location>
        <begin position="1"/>
        <end position="21"/>
    </location>
</feature>
<evidence type="ECO:0000256" key="1">
    <source>
        <dbReference type="SAM" id="SignalP"/>
    </source>
</evidence>